<feature type="region of interest" description="Disordered" evidence="1">
    <location>
        <begin position="198"/>
        <end position="242"/>
    </location>
</feature>
<feature type="region of interest" description="Disordered" evidence="1">
    <location>
        <begin position="1"/>
        <end position="80"/>
    </location>
</feature>
<gene>
    <name evidence="2" type="ORF">ZT1A5_G3880</name>
</gene>
<protein>
    <submittedName>
        <fullName evidence="2">Uncharacterized protein</fullName>
    </submittedName>
</protein>
<reference evidence="2 3" key="1">
    <citation type="submission" date="2016-10" db="EMBL/GenBank/DDBJ databases">
        <authorList>
            <person name="Varghese N."/>
        </authorList>
    </citation>
    <scope>NUCLEOTIDE SEQUENCE [LARGE SCALE GENOMIC DNA]</scope>
</reference>
<accession>A0A1Y6LIW7</accession>
<evidence type="ECO:0000256" key="1">
    <source>
        <dbReference type="SAM" id="MobiDB-lite"/>
    </source>
</evidence>
<dbReference type="AlphaFoldDB" id="A0A1Y6LIW7"/>
<organism evidence="2 3">
    <name type="scientific">Zymoseptoria tritici ST99CH_1A5</name>
    <dbReference type="NCBI Taxonomy" id="1276529"/>
    <lineage>
        <taxon>Eukaryota</taxon>
        <taxon>Fungi</taxon>
        <taxon>Dikarya</taxon>
        <taxon>Ascomycota</taxon>
        <taxon>Pezizomycotina</taxon>
        <taxon>Dothideomycetes</taxon>
        <taxon>Dothideomycetidae</taxon>
        <taxon>Mycosphaerellales</taxon>
        <taxon>Mycosphaerellaceae</taxon>
        <taxon>Zymoseptoria</taxon>
    </lineage>
</organism>
<evidence type="ECO:0000313" key="3">
    <source>
        <dbReference type="Proteomes" id="UP000215453"/>
    </source>
</evidence>
<sequence length="268" mass="29880">MGAAESKNVQKKEEVGSALLGPGSAREDTTQLAPAVSEDDSPQRTEGLKRRAHGSLSSRRGVKRRRLSGESNFMEETEERMPGFRVPAGAGADLDSQLAEVSTELREALVSLREPEDSMEGWKDAPAPAMPETERQTNRLIVRRVMESLRGVHLTSSLSAASLRRSTTTVADYTLPGEVKHFFDNVETRLITIVRPSEPQCQAQEDGNGGELRSAKRRRLDEQGGSGRQHKRRRRSTHTDLYPLRSTGRLRKLTGLWKRDGWRNILKG</sequence>
<feature type="compositionally biased region" description="Basic and acidic residues" evidence="1">
    <location>
        <begin position="112"/>
        <end position="123"/>
    </location>
</feature>
<evidence type="ECO:0000313" key="2">
    <source>
        <dbReference type="EMBL" id="SMY22441.1"/>
    </source>
</evidence>
<name>A0A1Y6LIW7_ZYMTR</name>
<feature type="region of interest" description="Disordered" evidence="1">
    <location>
        <begin position="112"/>
        <end position="132"/>
    </location>
</feature>
<proteinExistence type="predicted"/>
<dbReference type="Proteomes" id="UP000215453">
    <property type="component" value="Chromosome 3"/>
</dbReference>
<dbReference type="EMBL" id="LT882678">
    <property type="protein sequence ID" value="SMY22441.1"/>
    <property type="molecule type" value="Genomic_DNA"/>
</dbReference>